<keyword evidence="4" id="KW-1185">Reference proteome</keyword>
<dbReference type="PRINTS" id="PR00080">
    <property type="entry name" value="SDRFAMILY"/>
</dbReference>
<evidence type="ECO:0000256" key="2">
    <source>
        <dbReference type="ARBA" id="ARBA00023002"/>
    </source>
</evidence>
<dbReference type="Proteomes" id="UP001527882">
    <property type="component" value="Unassembled WGS sequence"/>
</dbReference>
<dbReference type="PANTHER" id="PTHR43639">
    <property type="entry name" value="OXIDOREDUCTASE, SHORT-CHAIN DEHYDROGENASE/REDUCTASE FAMILY (AFU_ORTHOLOGUE AFUA_5G02870)"/>
    <property type="match status" value="1"/>
</dbReference>
<sequence length="276" mass="29481">MTAQNAEKTALITGAAVGIGKGIAFTLASRGYDLAISYYTEREEAMEVSRTIERDFGRVCCTVQGDLTKGDTPARLVETAVREIGGLNVLVNNAGLTIMGSITEFKPSDLDYMLFLNFRAPLLMMQAAAKHMIERQIHGSIVNITSTRGERAYPGDSGYGGTKAALGRASQSAALDLAPYGIRVNCVAPGATASREGADRNEFYHALGRKIPLGRMGSTRDIGETVAWLVSEEAAYITGSTIRVDGGLILPGMPEDIRKEAGYGWGKPPANADKKE</sequence>
<dbReference type="Pfam" id="PF13561">
    <property type="entry name" value="adh_short_C2"/>
    <property type="match status" value="1"/>
</dbReference>
<protein>
    <submittedName>
        <fullName evidence="3">SDR family NAD(P)-dependent oxidoreductase</fullName>
    </submittedName>
</protein>
<dbReference type="InterPro" id="IPR036291">
    <property type="entry name" value="NAD(P)-bd_dom_sf"/>
</dbReference>
<dbReference type="EMBL" id="JAQAGZ010000016">
    <property type="protein sequence ID" value="MCZ8515166.1"/>
    <property type="molecule type" value="Genomic_DNA"/>
</dbReference>
<dbReference type="CDD" id="cd05233">
    <property type="entry name" value="SDR_c"/>
    <property type="match status" value="1"/>
</dbReference>
<accession>A0ABT4QEH0</accession>
<dbReference type="PRINTS" id="PR00081">
    <property type="entry name" value="GDHRDH"/>
</dbReference>
<dbReference type="RefSeq" id="WP_269883699.1">
    <property type="nucleotide sequence ID" value="NZ_JAQAGZ010000016.1"/>
</dbReference>
<dbReference type="InterPro" id="IPR002347">
    <property type="entry name" value="SDR_fam"/>
</dbReference>
<evidence type="ECO:0000313" key="3">
    <source>
        <dbReference type="EMBL" id="MCZ8515166.1"/>
    </source>
</evidence>
<dbReference type="SUPFAM" id="SSF51735">
    <property type="entry name" value="NAD(P)-binding Rossmann-fold domains"/>
    <property type="match status" value="1"/>
</dbReference>
<keyword evidence="2" id="KW-0560">Oxidoreductase</keyword>
<reference evidence="3 4" key="1">
    <citation type="submission" date="2022-12" db="EMBL/GenBank/DDBJ databases">
        <title>Draft genome sequence of Paenibacillus sp. dW9.</title>
        <authorList>
            <person name="Choi E.-W."/>
            <person name="Kim D.-U."/>
        </authorList>
    </citation>
    <scope>NUCLEOTIDE SEQUENCE [LARGE SCALE GENOMIC DNA]</scope>
    <source>
        <strain evidence="4">dW9</strain>
    </source>
</reference>
<gene>
    <name evidence="3" type="ORF">O9H85_22640</name>
</gene>
<name>A0ABT4QEH0_9BACL</name>
<proteinExistence type="inferred from homology"/>
<evidence type="ECO:0000256" key="1">
    <source>
        <dbReference type="ARBA" id="ARBA00006484"/>
    </source>
</evidence>
<comment type="caution">
    <text evidence="3">The sequence shown here is derived from an EMBL/GenBank/DDBJ whole genome shotgun (WGS) entry which is preliminary data.</text>
</comment>
<organism evidence="3 4">
    <name type="scientific">Paenibacillus gyeongsangnamensis</name>
    <dbReference type="NCBI Taxonomy" id="3388067"/>
    <lineage>
        <taxon>Bacteria</taxon>
        <taxon>Bacillati</taxon>
        <taxon>Bacillota</taxon>
        <taxon>Bacilli</taxon>
        <taxon>Bacillales</taxon>
        <taxon>Paenibacillaceae</taxon>
        <taxon>Paenibacillus</taxon>
    </lineage>
</organism>
<evidence type="ECO:0000313" key="4">
    <source>
        <dbReference type="Proteomes" id="UP001527882"/>
    </source>
</evidence>
<dbReference type="Gene3D" id="3.40.50.720">
    <property type="entry name" value="NAD(P)-binding Rossmann-like Domain"/>
    <property type="match status" value="1"/>
</dbReference>
<comment type="similarity">
    <text evidence="1">Belongs to the short-chain dehydrogenases/reductases (SDR) family.</text>
</comment>
<dbReference type="PANTHER" id="PTHR43639:SF1">
    <property type="entry name" value="SHORT-CHAIN DEHYDROGENASE_REDUCTASE FAMILY PROTEIN"/>
    <property type="match status" value="1"/>
</dbReference>